<protein>
    <submittedName>
        <fullName evidence="1">Uncharacterized protein</fullName>
    </submittedName>
</protein>
<sequence>MSENEKPLRWLRRQDGEWEWAADYLVQRLDSEYIKSIAPNPTNRLGTYENVVSAIRKIRKDNPELVIRLQGAVRQRRYRSDSNGRKPLTFTLSKETISRLKHLAKRQETSETAVITALIDKAGQAAEAEKNYEKQLKESISRERKIAGQITASMRAQRDEALKHVERYLKLLAQWELMWPDEKPPAASDEDINKLIEARMKDLKGSLAYIAFRDDLTTERLT</sequence>
<proteinExistence type="predicted"/>
<reference evidence="1 2" key="1">
    <citation type="submission" date="2016-05" db="EMBL/GenBank/DDBJ databases">
        <title>Genome Sequence of Pseudomonas citronellolis Strain SJTE-3, an Estrogens and Persistent Organic Pollutants degradation strain.</title>
        <authorList>
            <person name="Liang R."/>
        </authorList>
    </citation>
    <scope>NUCLEOTIDE SEQUENCE [LARGE SCALE GENOMIC DNA]</scope>
    <source>
        <strain evidence="1 2">SJTE-3</strain>
    </source>
</reference>
<evidence type="ECO:0000313" key="1">
    <source>
        <dbReference type="EMBL" id="ANI17535.1"/>
    </source>
</evidence>
<dbReference type="AlphaFoldDB" id="A0A1A9KJ26"/>
<accession>A0A1A9KJ26</accession>
<dbReference type="EMBL" id="CP015878">
    <property type="protein sequence ID" value="ANI17535.1"/>
    <property type="molecule type" value="Genomic_DNA"/>
</dbReference>
<organism evidence="1 2">
    <name type="scientific">Pseudomonas citronellolis</name>
    <dbReference type="NCBI Taxonomy" id="53408"/>
    <lineage>
        <taxon>Bacteria</taxon>
        <taxon>Pseudomonadati</taxon>
        <taxon>Pseudomonadota</taxon>
        <taxon>Gammaproteobacteria</taxon>
        <taxon>Pseudomonadales</taxon>
        <taxon>Pseudomonadaceae</taxon>
        <taxon>Pseudomonas</taxon>
    </lineage>
</organism>
<name>A0A1A9KJ26_9PSED</name>
<dbReference type="RefSeq" id="WP_064584447.1">
    <property type="nucleotide sequence ID" value="NZ_CP015878.1"/>
</dbReference>
<dbReference type="Proteomes" id="UP000077748">
    <property type="component" value="Chromosome"/>
</dbReference>
<gene>
    <name evidence="1" type="ORF">A9C11_27690</name>
</gene>
<evidence type="ECO:0000313" key="2">
    <source>
        <dbReference type="Proteomes" id="UP000077748"/>
    </source>
</evidence>